<organism evidence="1 2">
    <name type="scientific">Nasonia vitripennis</name>
    <name type="common">Parasitic wasp</name>
    <dbReference type="NCBI Taxonomy" id="7425"/>
    <lineage>
        <taxon>Eukaryota</taxon>
        <taxon>Metazoa</taxon>
        <taxon>Ecdysozoa</taxon>
        <taxon>Arthropoda</taxon>
        <taxon>Hexapoda</taxon>
        <taxon>Insecta</taxon>
        <taxon>Pterygota</taxon>
        <taxon>Neoptera</taxon>
        <taxon>Endopterygota</taxon>
        <taxon>Hymenoptera</taxon>
        <taxon>Apocrita</taxon>
        <taxon>Proctotrupomorpha</taxon>
        <taxon>Chalcidoidea</taxon>
        <taxon>Pteromalidae</taxon>
        <taxon>Pteromalinae</taxon>
        <taxon>Nasonia</taxon>
    </lineage>
</organism>
<dbReference type="Proteomes" id="UP000002358">
    <property type="component" value="Chromosome 5"/>
</dbReference>
<dbReference type="EnsemblMetazoa" id="XM_016987283">
    <property type="protein sequence ID" value="XP_016842772"/>
    <property type="gene ID" value="LOC100117513"/>
</dbReference>
<accession>A0A7M7J1V6</accession>
<sequence>MPNLYYMRWLDNEFRELQVTKMVKFTPVSETLLSSGNSSLCKTNQTQLATNDADDPKFGGYRPLYPPYFLRESTNVGEQQPNDQTYYDKEYYTRGTQHDKRLDRNLRIVPQQQQQQQQVASATPTVTIVRPSSGFARAFPNFNHQVKSFASSSSSSLHVASSYSFSSVRFPNT</sequence>
<protein>
    <submittedName>
        <fullName evidence="1">Uncharacterized protein</fullName>
    </submittedName>
</protein>
<dbReference type="AlphaFoldDB" id="A0A7M7J1V6"/>
<gene>
    <name evidence="1" type="primary">100117513</name>
</gene>
<reference evidence="1" key="1">
    <citation type="submission" date="2021-01" db="UniProtKB">
        <authorList>
            <consortium name="EnsemblMetazoa"/>
        </authorList>
    </citation>
    <scope>IDENTIFICATION</scope>
</reference>
<evidence type="ECO:0000313" key="1">
    <source>
        <dbReference type="EnsemblMetazoa" id="XP_016842772"/>
    </source>
</evidence>
<dbReference type="EnsemblMetazoa" id="XM_032600607">
    <property type="protein sequence ID" value="XP_032456498"/>
    <property type="gene ID" value="LOC100117513"/>
</dbReference>
<evidence type="ECO:0000313" key="2">
    <source>
        <dbReference type="Proteomes" id="UP000002358"/>
    </source>
</evidence>
<proteinExistence type="predicted"/>
<keyword evidence="2" id="KW-1185">Reference proteome</keyword>
<name>A0A7M7J1V6_NASVI</name>